<gene>
    <name evidence="3" type="ORF">URODEC1_LOCUS104728</name>
</gene>
<proteinExistence type="predicted"/>
<dbReference type="Gene3D" id="3.30.420.40">
    <property type="match status" value="1"/>
</dbReference>
<reference evidence="3 4" key="2">
    <citation type="submission" date="2024-10" db="EMBL/GenBank/DDBJ databases">
        <authorList>
            <person name="Ryan C."/>
        </authorList>
    </citation>
    <scope>NUCLEOTIDE SEQUENCE [LARGE SCALE GENOMIC DNA]</scope>
</reference>
<evidence type="ECO:0000256" key="2">
    <source>
        <dbReference type="ARBA" id="ARBA00022840"/>
    </source>
</evidence>
<protein>
    <submittedName>
        <fullName evidence="3">Uncharacterized protein</fullName>
    </submittedName>
</protein>
<dbReference type="InterPro" id="IPR013126">
    <property type="entry name" value="Hsp_70_fam"/>
</dbReference>
<organism evidence="3 4">
    <name type="scientific">Urochloa decumbens</name>
    <dbReference type="NCBI Taxonomy" id="240449"/>
    <lineage>
        <taxon>Eukaryota</taxon>
        <taxon>Viridiplantae</taxon>
        <taxon>Streptophyta</taxon>
        <taxon>Embryophyta</taxon>
        <taxon>Tracheophyta</taxon>
        <taxon>Spermatophyta</taxon>
        <taxon>Magnoliopsida</taxon>
        <taxon>Liliopsida</taxon>
        <taxon>Poales</taxon>
        <taxon>Poaceae</taxon>
        <taxon>PACMAD clade</taxon>
        <taxon>Panicoideae</taxon>
        <taxon>Panicodae</taxon>
        <taxon>Paniceae</taxon>
        <taxon>Melinidinae</taxon>
        <taxon>Urochloa</taxon>
    </lineage>
</organism>
<reference evidence="4" key="1">
    <citation type="submission" date="2024-06" db="EMBL/GenBank/DDBJ databases">
        <authorList>
            <person name="Ryan C."/>
        </authorList>
    </citation>
    <scope>NUCLEOTIDE SEQUENCE [LARGE SCALE GENOMIC DNA]</scope>
</reference>
<dbReference type="Pfam" id="PF00012">
    <property type="entry name" value="HSP70"/>
    <property type="match status" value="1"/>
</dbReference>
<dbReference type="Proteomes" id="UP001497457">
    <property type="component" value="Chromosome 6rd"/>
</dbReference>
<dbReference type="InterPro" id="IPR043129">
    <property type="entry name" value="ATPase_NBD"/>
</dbReference>
<evidence type="ECO:0000313" key="4">
    <source>
        <dbReference type="Proteomes" id="UP001497457"/>
    </source>
</evidence>
<sequence length="163" mass="17524">MAFGALVASRLARSSRTLASAVAQAPMAQRMAPPLLSRLGAVARALSTKPAAAYVIGIAQRIPVFPPWRERCTPRVIDNTEGARTTPSIVAKNQNGDLLIGITASRQAVTNAQNNVRGSKRLIGRTFDDPQTQKELNMVPYKIVRAPNGDAWVEMGGQKYSPS</sequence>
<evidence type="ECO:0000256" key="1">
    <source>
        <dbReference type="ARBA" id="ARBA00022741"/>
    </source>
</evidence>
<dbReference type="SUPFAM" id="SSF53067">
    <property type="entry name" value="Actin-like ATPase domain"/>
    <property type="match status" value="1"/>
</dbReference>
<keyword evidence="4" id="KW-1185">Reference proteome</keyword>
<dbReference type="FunFam" id="3.30.30.30:FF:000003">
    <property type="entry name" value="Heat shock protein 9"/>
    <property type="match status" value="1"/>
</dbReference>
<evidence type="ECO:0000313" key="3">
    <source>
        <dbReference type="EMBL" id="CAL5073635.1"/>
    </source>
</evidence>
<name>A0ABC9FEH6_9POAL</name>
<dbReference type="GO" id="GO:0005524">
    <property type="term" value="F:ATP binding"/>
    <property type="evidence" value="ECO:0007669"/>
    <property type="project" value="UniProtKB-KW"/>
</dbReference>
<keyword evidence="2" id="KW-0067">ATP-binding</keyword>
<dbReference type="PANTHER" id="PTHR19375">
    <property type="entry name" value="HEAT SHOCK PROTEIN 70KDA"/>
    <property type="match status" value="1"/>
</dbReference>
<dbReference type="AlphaFoldDB" id="A0ABC9FEH6"/>
<dbReference type="EMBL" id="OZ075116">
    <property type="protein sequence ID" value="CAL5073635.1"/>
    <property type="molecule type" value="Genomic_DNA"/>
</dbReference>
<accession>A0ABC9FEH6</accession>
<keyword evidence="1" id="KW-0547">Nucleotide-binding</keyword>